<dbReference type="EMBL" id="BRXW01000193">
    <property type="protein sequence ID" value="GMI13506.1"/>
    <property type="molecule type" value="Genomic_DNA"/>
</dbReference>
<sequence>MDAMLPLLCPCLLQILNPSLHTQKTTLQTLTTSPLSFQRKRQGVFTSGTYENVSITFQIVSGTWCGVLIGINVLPKSTGKGRVINISDIGSIIAEGNSIVIKGKSNDLLFHGFSEGDAAGITCSQIKSCIDYSIKNNPENVETSLKQENSLENKSALQKQVYFAKKEMELTAKRKKANERKDKFMKEAGGLKYTAIAMSRQGTT</sequence>
<dbReference type="AlphaFoldDB" id="A0A9W7KW80"/>
<evidence type="ECO:0000313" key="1">
    <source>
        <dbReference type="EMBL" id="GMI13506.1"/>
    </source>
</evidence>
<protein>
    <submittedName>
        <fullName evidence="1">Uncharacterized protein</fullName>
    </submittedName>
</protein>
<dbReference type="Proteomes" id="UP001165122">
    <property type="component" value="Unassembled WGS sequence"/>
</dbReference>
<gene>
    <name evidence="1" type="ORF">TrLO_g6771</name>
</gene>
<proteinExistence type="predicted"/>
<reference evidence="2" key="1">
    <citation type="journal article" date="2023" name="Commun. Biol.">
        <title>Genome analysis of Parmales, the sister group of diatoms, reveals the evolutionary specialization of diatoms from phago-mixotrophs to photoautotrophs.</title>
        <authorList>
            <person name="Ban H."/>
            <person name="Sato S."/>
            <person name="Yoshikawa S."/>
            <person name="Yamada K."/>
            <person name="Nakamura Y."/>
            <person name="Ichinomiya M."/>
            <person name="Sato N."/>
            <person name="Blanc-Mathieu R."/>
            <person name="Endo H."/>
            <person name="Kuwata A."/>
            <person name="Ogata H."/>
        </authorList>
    </citation>
    <scope>NUCLEOTIDE SEQUENCE [LARGE SCALE GENOMIC DNA]</scope>
    <source>
        <strain evidence="2">NIES 3700</strain>
    </source>
</reference>
<comment type="caution">
    <text evidence="1">The sequence shown here is derived from an EMBL/GenBank/DDBJ whole genome shotgun (WGS) entry which is preliminary data.</text>
</comment>
<name>A0A9W7KW80_9STRA</name>
<organism evidence="1 2">
    <name type="scientific">Triparma laevis f. longispina</name>
    <dbReference type="NCBI Taxonomy" id="1714387"/>
    <lineage>
        <taxon>Eukaryota</taxon>
        <taxon>Sar</taxon>
        <taxon>Stramenopiles</taxon>
        <taxon>Ochrophyta</taxon>
        <taxon>Bolidophyceae</taxon>
        <taxon>Parmales</taxon>
        <taxon>Triparmaceae</taxon>
        <taxon>Triparma</taxon>
    </lineage>
</organism>
<dbReference type="OrthoDB" id="195428at2759"/>
<keyword evidence="2" id="KW-1185">Reference proteome</keyword>
<evidence type="ECO:0000313" key="2">
    <source>
        <dbReference type="Proteomes" id="UP001165122"/>
    </source>
</evidence>
<accession>A0A9W7KW80</accession>